<dbReference type="InterPro" id="IPR010920">
    <property type="entry name" value="LSM_dom_sf"/>
</dbReference>
<keyword evidence="8 9" id="KW-0687">Ribonucleoprotein</keyword>
<dbReference type="PANTHER" id="PTHR23338">
    <property type="entry name" value="SMALL NUCLEAR RIBONUCLEOPROTEIN SM"/>
    <property type="match status" value="1"/>
</dbReference>
<dbReference type="InterPro" id="IPR047575">
    <property type="entry name" value="Sm"/>
</dbReference>
<comment type="similarity">
    <text evidence="2 9">Belongs to the snRNP Sm proteins family.</text>
</comment>
<dbReference type="Proteomes" id="UP000286097">
    <property type="component" value="Unassembled WGS sequence"/>
</dbReference>
<dbReference type="EMBL" id="QKXF01000565">
    <property type="protein sequence ID" value="RQM10632.1"/>
    <property type="molecule type" value="Genomic_DNA"/>
</dbReference>
<dbReference type="Pfam" id="PF01423">
    <property type="entry name" value="LSM"/>
    <property type="match status" value="1"/>
</dbReference>
<dbReference type="GO" id="GO:0003723">
    <property type="term" value="F:RNA binding"/>
    <property type="evidence" value="ECO:0007669"/>
    <property type="project" value="UniProtKB-KW"/>
</dbReference>
<keyword evidence="7 9" id="KW-0539">Nucleus</keyword>
<evidence type="ECO:0000313" key="13">
    <source>
        <dbReference type="Proteomes" id="UP000282087"/>
    </source>
</evidence>
<dbReference type="InterPro" id="IPR001163">
    <property type="entry name" value="Sm_dom_euk/arc"/>
</dbReference>
<dbReference type="InterPro" id="IPR034101">
    <property type="entry name" value="Lsm4"/>
</dbReference>
<dbReference type="GO" id="GO:0120115">
    <property type="term" value="C:Lsm2-8 complex"/>
    <property type="evidence" value="ECO:0007669"/>
    <property type="project" value="UniProtKB-ARBA"/>
</dbReference>
<feature type="domain" description="Sm" evidence="10">
    <location>
        <begin position="3"/>
        <end position="76"/>
    </location>
</feature>
<proteinExistence type="inferred from homology"/>
<evidence type="ECO:0000256" key="9">
    <source>
        <dbReference type="RuleBase" id="RU365049"/>
    </source>
</evidence>
<comment type="function">
    <text evidence="9">Binds specifically to the 3'-terminal U-tract of U6 snRNA.</text>
</comment>
<dbReference type="GO" id="GO:0000398">
    <property type="term" value="P:mRNA splicing, via spliceosome"/>
    <property type="evidence" value="ECO:0007669"/>
    <property type="project" value="InterPro"/>
</dbReference>
<reference evidence="13 14" key="1">
    <citation type="submission" date="2018-06" db="EMBL/GenBank/DDBJ databases">
        <title>Comparative genomics of downy mildews reveals potential adaptations to biotrophy.</title>
        <authorList>
            <person name="Fletcher K."/>
            <person name="Klosterman S.J."/>
            <person name="Derevnina L."/>
            <person name="Martin F."/>
            <person name="Koike S."/>
            <person name="Reyes Chin-Wo S."/>
            <person name="Mou B."/>
            <person name="Michelmore R."/>
        </authorList>
    </citation>
    <scope>NUCLEOTIDE SEQUENCE [LARGE SCALE GENOMIC DNA]</scope>
    <source>
        <strain evidence="12 14">R13</strain>
        <strain evidence="11 13">R14</strain>
    </source>
</reference>
<sequence length="173" mass="19066">MTLPLSLLKTAQGHPMLVELKNGDTYNGHLVNCDTWMNVNLREVICTSKDGDRFWKMPECYIRGNTIKYIRVPNELLDMVHEEDFNKRGTFFYVALLRDSRVIVKHIVDVAVEVVVALVVEEAAVAGVDVVDVGMALVAEVDVEIARVAEVDVVKAVAEEVVVVVAVVAATTS</sequence>
<dbReference type="CDD" id="cd01723">
    <property type="entry name" value="LSm4"/>
    <property type="match status" value="1"/>
</dbReference>
<gene>
    <name evidence="9" type="primary">LSM4</name>
    <name evidence="12" type="ORF">DD237_002878</name>
    <name evidence="11" type="ORF">DD238_002066</name>
</gene>
<protein>
    <recommendedName>
        <fullName evidence="9">U6 snRNA-associated Sm-like protein LSm4</fullName>
    </recommendedName>
</protein>
<evidence type="ECO:0000313" key="12">
    <source>
        <dbReference type="EMBL" id="RQM10632.1"/>
    </source>
</evidence>
<organism evidence="11 13">
    <name type="scientific">Peronospora effusa</name>
    <dbReference type="NCBI Taxonomy" id="542832"/>
    <lineage>
        <taxon>Eukaryota</taxon>
        <taxon>Sar</taxon>
        <taxon>Stramenopiles</taxon>
        <taxon>Oomycota</taxon>
        <taxon>Peronosporomycetes</taxon>
        <taxon>Peronosporales</taxon>
        <taxon>Peronosporaceae</taxon>
        <taxon>Peronospora</taxon>
    </lineage>
</organism>
<keyword evidence="4 9" id="KW-0747">Spliceosome</keyword>
<comment type="subunit">
    <text evidence="9">LSm subunits form a heteromer with a doughnut shape.</text>
</comment>
<keyword evidence="13" id="KW-1185">Reference proteome</keyword>
<dbReference type="AlphaFoldDB" id="A0A3M6VW42"/>
<evidence type="ECO:0000256" key="2">
    <source>
        <dbReference type="ARBA" id="ARBA00006850"/>
    </source>
</evidence>
<evidence type="ECO:0000313" key="14">
    <source>
        <dbReference type="Proteomes" id="UP000286097"/>
    </source>
</evidence>
<dbReference type="VEuPathDB" id="FungiDB:DD237_002878"/>
<dbReference type="Proteomes" id="UP000282087">
    <property type="component" value="Unassembled WGS sequence"/>
</dbReference>
<dbReference type="PROSITE" id="PS52002">
    <property type="entry name" value="SM"/>
    <property type="match status" value="1"/>
</dbReference>
<keyword evidence="6 9" id="KW-0508">mRNA splicing</keyword>
<dbReference type="SUPFAM" id="SSF50182">
    <property type="entry name" value="Sm-like ribonucleoproteins"/>
    <property type="match status" value="1"/>
</dbReference>
<evidence type="ECO:0000313" key="11">
    <source>
        <dbReference type="EMBL" id="RMX69170.1"/>
    </source>
</evidence>
<comment type="subcellular location">
    <subcellularLocation>
        <location evidence="1 9">Nucleus</location>
    </subcellularLocation>
</comment>
<dbReference type="STRING" id="542832.A0A3M6VW42"/>
<name>A0A3M6VW42_9STRA</name>
<evidence type="ECO:0000256" key="8">
    <source>
        <dbReference type="ARBA" id="ARBA00023274"/>
    </source>
</evidence>
<evidence type="ECO:0000259" key="10">
    <source>
        <dbReference type="PROSITE" id="PS52002"/>
    </source>
</evidence>
<evidence type="ECO:0000256" key="5">
    <source>
        <dbReference type="ARBA" id="ARBA00022884"/>
    </source>
</evidence>
<keyword evidence="3 9" id="KW-0507">mRNA processing</keyword>
<keyword evidence="5 9" id="KW-0694">RNA-binding</keyword>
<evidence type="ECO:0000256" key="1">
    <source>
        <dbReference type="ARBA" id="ARBA00004123"/>
    </source>
</evidence>
<comment type="caution">
    <text evidence="11">The sequence shown here is derived from an EMBL/GenBank/DDBJ whole genome shotgun (WGS) entry which is preliminary data.</text>
</comment>
<evidence type="ECO:0000256" key="7">
    <source>
        <dbReference type="ARBA" id="ARBA00023242"/>
    </source>
</evidence>
<dbReference type="FunFam" id="2.30.30.100:FF:000005">
    <property type="entry name" value="U6 snRNA-associated Sm-like protein LSm4"/>
    <property type="match status" value="1"/>
</dbReference>
<accession>A0A3M6VW42</accession>
<dbReference type="InterPro" id="IPR027141">
    <property type="entry name" value="LSm4/Sm_D1/D3"/>
</dbReference>
<dbReference type="EMBL" id="QLLG01000035">
    <property type="protein sequence ID" value="RMX69170.1"/>
    <property type="molecule type" value="Genomic_DNA"/>
</dbReference>
<evidence type="ECO:0000256" key="6">
    <source>
        <dbReference type="ARBA" id="ARBA00023187"/>
    </source>
</evidence>
<evidence type="ECO:0000256" key="4">
    <source>
        <dbReference type="ARBA" id="ARBA00022728"/>
    </source>
</evidence>
<dbReference type="GO" id="GO:0005681">
    <property type="term" value="C:spliceosomal complex"/>
    <property type="evidence" value="ECO:0007669"/>
    <property type="project" value="UniProtKB-UniRule"/>
</dbReference>
<dbReference type="Gene3D" id="2.30.30.100">
    <property type="match status" value="1"/>
</dbReference>
<dbReference type="SMART" id="SM00651">
    <property type="entry name" value="Sm"/>
    <property type="match status" value="1"/>
</dbReference>
<evidence type="ECO:0000256" key="3">
    <source>
        <dbReference type="ARBA" id="ARBA00022664"/>
    </source>
</evidence>
<dbReference type="GO" id="GO:0000956">
    <property type="term" value="P:nuclear-transcribed mRNA catabolic process"/>
    <property type="evidence" value="ECO:0007669"/>
    <property type="project" value="UniProtKB-UniRule"/>
</dbReference>